<evidence type="ECO:0008006" key="4">
    <source>
        <dbReference type="Google" id="ProtNLM"/>
    </source>
</evidence>
<dbReference type="Proteomes" id="UP001562159">
    <property type="component" value="Unassembled WGS sequence"/>
</dbReference>
<feature type="compositionally biased region" description="Pro residues" evidence="1">
    <location>
        <begin position="111"/>
        <end position="127"/>
    </location>
</feature>
<reference evidence="2 3" key="1">
    <citation type="submission" date="2024-07" db="EMBL/GenBank/DDBJ databases">
        <title>Molecular mechanisms and environmental adaptations of flagellar loss and biofilm growth of Rhodanobacter under environmental stress.</title>
        <authorList>
            <person name="Chen M."/>
        </authorList>
    </citation>
    <scope>NUCLEOTIDE SEQUENCE [LARGE SCALE GENOMIC DNA]</scope>
    <source>
        <strain evidence="2 3">RS22</strain>
    </source>
</reference>
<dbReference type="EMBL" id="JBGBPY010000001">
    <property type="protein sequence ID" value="MEY2183855.1"/>
    <property type="molecule type" value="Genomic_DNA"/>
</dbReference>
<organism evidence="2 3">
    <name type="scientific">Rhodanobacter humi</name>
    <dbReference type="NCBI Taxonomy" id="1888173"/>
    <lineage>
        <taxon>Bacteria</taxon>
        <taxon>Pseudomonadati</taxon>
        <taxon>Pseudomonadota</taxon>
        <taxon>Gammaproteobacteria</taxon>
        <taxon>Lysobacterales</taxon>
        <taxon>Rhodanobacteraceae</taxon>
        <taxon>Rhodanobacter</taxon>
    </lineage>
</organism>
<protein>
    <recommendedName>
        <fullName evidence="4">CopL family metal-binding regulatory protein</fullName>
    </recommendedName>
</protein>
<comment type="caution">
    <text evidence="2">The sequence shown here is derived from an EMBL/GenBank/DDBJ whole genome shotgun (WGS) entry which is preliminary data.</text>
</comment>
<feature type="region of interest" description="Disordered" evidence="1">
    <location>
        <begin position="106"/>
        <end position="127"/>
    </location>
</feature>
<proteinExistence type="predicted"/>
<name>A0ABV4AUE5_9GAMM</name>
<evidence type="ECO:0000313" key="2">
    <source>
        <dbReference type="EMBL" id="MEY2183855.1"/>
    </source>
</evidence>
<evidence type="ECO:0000313" key="3">
    <source>
        <dbReference type="Proteomes" id="UP001562159"/>
    </source>
</evidence>
<accession>A0ABV4AUE5</accession>
<evidence type="ECO:0000256" key="1">
    <source>
        <dbReference type="SAM" id="MobiDB-lite"/>
    </source>
</evidence>
<keyword evidence="3" id="KW-1185">Reference proteome</keyword>
<gene>
    <name evidence="2" type="ORF">AB7878_15645</name>
</gene>
<sequence>MPFSLRQLARSRRLRVMAALAWLLLVVNAAMPMAMPAGSPNRVAHALAGTHTGQAAMPHTACDGGHAGCCGGQLAPDCHCAAMSGGLLLPVFAAMPDAMAMAVVPDRPLPRHAPSPTASPPLRPPAV</sequence>